<evidence type="ECO:0000313" key="2">
    <source>
        <dbReference type="Proteomes" id="UP001303046"/>
    </source>
</evidence>
<reference evidence="1 2" key="1">
    <citation type="submission" date="2023-08" db="EMBL/GenBank/DDBJ databases">
        <title>A Necator americanus chromosomal reference genome.</title>
        <authorList>
            <person name="Ilik V."/>
            <person name="Petrzelkova K.J."/>
            <person name="Pardy F."/>
            <person name="Fuh T."/>
            <person name="Niatou-Singa F.S."/>
            <person name="Gouil Q."/>
            <person name="Baker L."/>
            <person name="Ritchie M.E."/>
            <person name="Jex A.R."/>
            <person name="Gazzola D."/>
            <person name="Li H."/>
            <person name="Toshio Fujiwara R."/>
            <person name="Zhan B."/>
            <person name="Aroian R.V."/>
            <person name="Pafco B."/>
            <person name="Schwarz E.M."/>
        </authorList>
    </citation>
    <scope>NUCLEOTIDE SEQUENCE [LARGE SCALE GENOMIC DNA]</scope>
    <source>
        <strain evidence="1 2">Aroian</strain>
        <tissue evidence="1">Whole animal</tissue>
    </source>
</reference>
<dbReference type="Proteomes" id="UP001303046">
    <property type="component" value="Unassembled WGS sequence"/>
</dbReference>
<evidence type="ECO:0000313" key="1">
    <source>
        <dbReference type="EMBL" id="KAK6742775.1"/>
    </source>
</evidence>
<protein>
    <recommendedName>
        <fullName evidence="3">Reverse transcriptase domain-containing protein</fullName>
    </recommendedName>
</protein>
<evidence type="ECO:0008006" key="3">
    <source>
        <dbReference type="Google" id="ProtNLM"/>
    </source>
</evidence>
<organism evidence="1 2">
    <name type="scientific">Necator americanus</name>
    <name type="common">Human hookworm</name>
    <dbReference type="NCBI Taxonomy" id="51031"/>
    <lineage>
        <taxon>Eukaryota</taxon>
        <taxon>Metazoa</taxon>
        <taxon>Ecdysozoa</taxon>
        <taxon>Nematoda</taxon>
        <taxon>Chromadorea</taxon>
        <taxon>Rhabditida</taxon>
        <taxon>Rhabditina</taxon>
        <taxon>Rhabditomorpha</taxon>
        <taxon>Strongyloidea</taxon>
        <taxon>Ancylostomatidae</taxon>
        <taxon>Bunostominae</taxon>
        <taxon>Necator</taxon>
    </lineage>
</organism>
<proteinExistence type="predicted"/>
<gene>
    <name evidence="1" type="primary">Necator_chrIII.g10956</name>
    <name evidence="1" type="ORF">RB195_010191</name>
</gene>
<name>A0ABR1CX99_NECAM</name>
<comment type="caution">
    <text evidence="1">The sequence shown here is derived from an EMBL/GenBank/DDBJ whole genome shotgun (WGS) entry which is preliminary data.</text>
</comment>
<sequence length="261" mass="29849">MRARGFRKDSSRLTTLTLPRVLKLIEVSREYKMPLCLTFIDLKKAFDTVETEALMEVLEPTKAFLLTTIENAMRKLEWDGMGVKVDGWNYTICALLMTSYWCLRSNPLSCPSDFVCKTLFDGSNACCPNPFSVRLCAEAVTNAESLPIPCTGWDDNSCQEGECRRALDGTNYCCRSTTGPISDTYEPQLTQMRTELLLAAISRKTDDDANRIESSTFSDVSRNRLQHSTPLPNRKLKFSNPFRRRLPYYLRMLKRSKNIVY</sequence>
<dbReference type="EMBL" id="JAVFWL010000003">
    <property type="protein sequence ID" value="KAK6742775.1"/>
    <property type="molecule type" value="Genomic_DNA"/>
</dbReference>
<keyword evidence="2" id="KW-1185">Reference proteome</keyword>
<accession>A0ABR1CX99</accession>